<reference evidence="2" key="1">
    <citation type="journal article" date="2018" name="DNA Res.">
        <title>Multiple hybrid de novo genome assembly of finger millet, an orphan allotetraploid crop.</title>
        <authorList>
            <person name="Hatakeyama M."/>
            <person name="Aluri S."/>
            <person name="Balachadran M.T."/>
            <person name="Sivarajan S.R."/>
            <person name="Patrignani A."/>
            <person name="Gruter S."/>
            <person name="Poveda L."/>
            <person name="Shimizu-Inatsugi R."/>
            <person name="Baeten J."/>
            <person name="Francoijs K.J."/>
            <person name="Nataraja K.N."/>
            <person name="Reddy Y.A.N."/>
            <person name="Phadnis S."/>
            <person name="Ravikumar R.L."/>
            <person name="Schlapbach R."/>
            <person name="Sreeman S.M."/>
            <person name="Shimizu K.K."/>
        </authorList>
    </citation>
    <scope>NUCLEOTIDE SEQUENCE</scope>
</reference>
<evidence type="ECO:0000313" key="2">
    <source>
        <dbReference type="EMBL" id="GJM94163.1"/>
    </source>
</evidence>
<gene>
    <name evidence="2" type="primary">ga10782</name>
    <name evidence="2" type="ORF">PR202_ga10782</name>
</gene>
<dbReference type="EMBL" id="BQKI01000004">
    <property type="protein sequence ID" value="GJM94163.1"/>
    <property type="molecule type" value="Genomic_DNA"/>
</dbReference>
<reference evidence="2" key="2">
    <citation type="submission" date="2021-12" db="EMBL/GenBank/DDBJ databases">
        <title>Resequencing data analysis of finger millet.</title>
        <authorList>
            <person name="Hatakeyama M."/>
            <person name="Aluri S."/>
            <person name="Balachadran M.T."/>
            <person name="Sivarajan S.R."/>
            <person name="Poveda L."/>
            <person name="Shimizu-Inatsugi R."/>
            <person name="Schlapbach R."/>
            <person name="Sreeman S.M."/>
            <person name="Shimizu K.K."/>
        </authorList>
    </citation>
    <scope>NUCLEOTIDE SEQUENCE</scope>
</reference>
<accession>A0AAV5C7K3</accession>
<keyword evidence="3" id="KW-1185">Reference proteome</keyword>
<name>A0AAV5C7K3_ELECO</name>
<dbReference type="Proteomes" id="UP001054889">
    <property type="component" value="Unassembled WGS sequence"/>
</dbReference>
<dbReference type="AlphaFoldDB" id="A0AAV5C7K3"/>
<sequence>MEVQKADLPSLALGVDDSGMDLPCVSGDDMDLPSRGDDGAELPWWRRRRSPVVDDDEWVSQLRIEDDTPRSMTTRWSPSYGLRIPGAAPSRN</sequence>
<proteinExistence type="predicted"/>
<feature type="region of interest" description="Disordered" evidence="1">
    <location>
        <begin position="1"/>
        <end position="41"/>
    </location>
</feature>
<protein>
    <submittedName>
        <fullName evidence="2">Uncharacterized protein</fullName>
    </submittedName>
</protein>
<feature type="region of interest" description="Disordered" evidence="1">
    <location>
        <begin position="69"/>
        <end position="92"/>
    </location>
</feature>
<organism evidence="2 3">
    <name type="scientific">Eleusine coracana subsp. coracana</name>
    <dbReference type="NCBI Taxonomy" id="191504"/>
    <lineage>
        <taxon>Eukaryota</taxon>
        <taxon>Viridiplantae</taxon>
        <taxon>Streptophyta</taxon>
        <taxon>Embryophyta</taxon>
        <taxon>Tracheophyta</taxon>
        <taxon>Spermatophyta</taxon>
        <taxon>Magnoliopsida</taxon>
        <taxon>Liliopsida</taxon>
        <taxon>Poales</taxon>
        <taxon>Poaceae</taxon>
        <taxon>PACMAD clade</taxon>
        <taxon>Chloridoideae</taxon>
        <taxon>Cynodonteae</taxon>
        <taxon>Eleusininae</taxon>
        <taxon>Eleusine</taxon>
    </lineage>
</organism>
<evidence type="ECO:0000256" key="1">
    <source>
        <dbReference type="SAM" id="MobiDB-lite"/>
    </source>
</evidence>
<evidence type="ECO:0000313" key="3">
    <source>
        <dbReference type="Proteomes" id="UP001054889"/>
    </source>
</evidence>
<comment type="caution">
    <text evidence="2">The sequence shown here is derived from an EMBL/GenBank/DDBJ whole genome shotgun (WGS) entry which is preliminary data.</text>
</comment>